<organism evidence="2 3">
    <name type="scientific">Verticillium dahliae</name>
    <name type="common">Verticillium wilt</name>
    <dbReference type="NCBI Taxonomy" id="27337"/>
    <lineage>
        <taxon>Eukaryota</taxon>
        <taxon>Fungi</taxon>
        <taxon>Dikarya</taxon>
        <taxon>Ascomycota</taxon>
        <taxon>Pezizomycotina</taxon>
        <taxon>Sordariomycetes</taxon>
        <taxon>Hypocreomycetidae</taxon>
        <taxon>Glomerellales</taxon>
        <taxon>Plectosphaerellaceae</taxon>
        <taxon>Verticillium</taxon>
    </lineage>
</organism>
<feature type="transmembrane region" description="Helical" evidence="1">
    <location>
        <begin position="47"/>
        <end position="75"/>
    </location>
</feature>
<dbReference type="AlphaFoldDB" id="A0A444RWI8"/>
<accession>A0A444RWI8</accession>
<proteinExistence type="predicted"/>
<dbReference type="EMBL" id="RSDZ01000064">
    <property type="protein sequence ID" value="RXG45493.1"/>
    <property type="molecule type" value="Genomic_DNA"/>
</dbReference>
<gene>
    <name evidence="2" type="ORF">VDGE_30308</name>
</gene>
<keyword evidence="1" id="KW-1133">Transmembrane helix</keyword>
<keyword evidence="1" id="KW-0812">Transmembrane</keyword>
<reference evidence="2 3" key="1">
    <citation type="submission" date="2018-12" db="EMBL/GenBank/DDBJ databases">
        <title>Genome of Verticillium dahliae isolate Getta Getta.</title>
        <authorList>
            <person name="Gardiner D.M."/>
        </authorList>
    </citation>
    <scope>NUCLEOTIDE SEQUENCE [LARGE SCALE GENOMIC DNA]</scope>
    <source>
        <strain evidence="2 3">Getta Getta</strain>
    </source>
</reference>
<sequence length="85" mass="9644">MASIVHLACRRLTLVRVLYDGHLVLDPAQRIYDSRVEGRCIIEPVPWAIFLGCFCVKMVIVGISLSFGIFALRYVELSELSSFRI</sequence>
<comment type="caution">
    <text evidence="2">The sequence shown here is derived from an EMBL/GenBank/DDBJ whole genome shotgun (WGS) entry which is preliminary data.</text>
</comment>
<dbReference type="Proteomes" id="UP000288725">
    <property type="component" value="Chromosome 3"/>
</dbReference>
<evidence type="ECO:0000256" key="1">
    <source>
        <dbReference type="SAM" id="Phobius"/>
    </source>
</evidence>
<protein>
    <submittedName>
        <fullName evidence="2">Uncharacterized protein</fullName>
    </submittedName>
</protein>
<keyword evidence="1" id="KW-0472">Membrane</keyword>
<evidence type="ECO:0000313" key="3">
    <source>
        <dbReference type="Proteomes" id="UP000288725"/>
    </source>
</evidence>
<name>A0A444RWI8_VERDA</name>
<evidence type="ECO:0000313" key="2">
    <source>
        <dbReference type="EMBL" id="RXG45493.1"/>
    </source>
</evidence>